<reference evidence="2" key="3">
    <citation type="submission" date="2016-06" db="UniProtKB">
        <authorList>
            <consortium name="WormBaseParasite"/>
        </authorList>
    </citation>
    <scope>IDENTIFICATION</scope>
</reference>
<organism evidence="1 2">
    <name type="scientific">Globodera pallida</name>
    <name type="common">Potato cyst nematode worm</name>
    <name type="synonym">Heterodera pallida</name>
    <dbReference type="NCBI Taxonomy" id="36090"/>
    <lineage>
        <taxon>Eukaryota</taxon>
        <taxon>Metazoa</taxon>
        <taxon>Ecdysozoa</taxon>
        <taxon>Nematoda</taxon>
        <taxon>Chromadorea</taxon>
        <taxon>Rhabditida</taxon>
        <taxon>Tylenchina</taxon>
        <taxon>Tylenchomorpha</taxon>
        <taxon>Tylenchoidea</taxon>
        <taxon>Heteroderidae</taxon>
        <taxon>Heteroderinae</taxon>
        <taxon>Globodera</taxon>
    </lineage>
</organism>
<keyword evidence="1" id="KW-1185">Reference proteome</keyword>
<dbReference type="WBParaSite" id="GPLIN_000630800">
    <property type="protein sequence ID" value="GPLIN_000630800"/>
    <property type="gene ID" value="GPLIN_000630800"/>
</dbReference>
<reference evidence="1" key="2">
    <citation type="submission" date="2014-05" db="EMBL/GenBank/DDBJ databases">
        <title>The genome and life-stage specific transcriptomes of Globodera pallida elucidate key aspects of plant parasitism by a cyst nematode.</title>
        <authorList>
            <person name="Cotton J.A."/>
            <person name="Lilley C.J."/>
            <person name="Jones L.M."/>
            <person name="Kikuchi T."/>
            <person name="Reid A.J."/>
            <person name="Thorpe P."/>
            <person name="Tsai I.J."/>
            <person name="Beasley H."/>
            <person name="Blok V."/>
            <person name="Cock P.J.A."/>
            <person name="Van den Akker S.E."/>
            <person name="Holroyd N."/>
            <person name="Hunt M."/>
            <person name="Mantelin S."/>
            <person name="Naghra H."/>
            <person name="Pain A."/>
            <person name="Palomares-Rius J.E."/>
            <person name="Zarowiecki M."/>
            <person name="Berriman M."/>
            <person name="Jones J.T."/>
            <person name="Urwin P.E."/>
        </authorList>
    </citation>
    <scope>NUCLEOTIDE SEQUENCE [LARGE SCALE GENOMIC DNA]</scope>
    <source>
        <strain evidence="1">Lindley</strain>
    </source>
</reference>
<reference evidence="1" key="1">
    <citation type="submission" date="2013-12" db="EMBL/GenBank/DDBJ databases">
        <authorList>
            <person name="Aslett M."/>
        </authorList>
    </citation>
    <scope>NUCLEOTIDE SEQUENCE [LARGE SCALE GENOMIC DNA]</scope>
    <source>
        <strain evidence="1">Lindley</strain>
    </source>
</reference>
<proteinExistence type="predicted"/>
<dbReference type="Proteomes" id="UP000050741">
    <property type="component" value="Unassembled WGS sequence"/>
</dbReference>
<name>A0A183C0B6_GLOPA</name>
<accession>A0A183C0B6</accession>
<sequence length="151" mass="15332">MQSKSLISCVGGVLAKPGSSDMLRRPAGINRSSAPHGTRWLQIGLKPSKLGAKTQRERIDLPGTVGAVAAVDQNVAVVAEAAASVDGCNAEAVVAANGGAVRPLKAREIRLKDALKQRAGLPECTGDVEAAAEVVGAGRKDEEAAAADVAE</sequence>
<evidence type="ECO:0000313" key="1">
    <source>
        <dbReference type="Proteomes" id="UP000050741"/>
    </source>
</evidence>
<evidence type="ECO:0000313" key="2">
    <source>
        <dbReference type="WBParaSite" id="GPLIN_000630800"/>
    </source>
</evidence>
<protein>
    <submittedName>
        <fullName evidence="2">Uncharacterized protein</fullName>
    </submittedName>
</protein>
<dbReference type="AlphaFoldDB" id="A0A183C0B6"/>